<dbReference type="NCBIfam" id="NF009729">
    <property type="entry name" value="PRK13254.1-3"/>
    <property type="match status" value="1"/>
</dbReference>
<evidence type="ECO:0000256" key="1">
    <source>
        <dbReference type="ARBA" id="ARBA00004533"/>
    </source>
</evidence>
<sequence>MLPRHRRILGLIVVLLGVGSASFFVLKSFQQNLLYYFTPIQVQSGEAPTEREFRMGGLVQPGSVRRTEGSVAVEFFLTDGNVFIIVKYNGILPDLFREGQGIIATGTLDTEGVFIAREVLAKHDENYMPPEIQKIKETT</sequence>
<keyword evidence="3" id="KW-0349">Heme</keyword>
<evidence type="ECO:0000256" key="8">
    <source>
        <dbReference type="ARBA" id="ARBA00023004"/>
    </source>
</evidence>
<name>A0A381Q458_9ZZZZ</name>
<dbReference type="InterPro" id="IPR012340">
    <property type="entry name" value="NA-bd_OB-fold"/>
</dbReference>
<gene>
    <name evidence="10" type="ORF">METZ01_LOCUS26552</name>
</gene>
<keyword evidence="6" id="KW-0201">Cytochrome c-type biogenesis</keyword>
<keyword evidence="7" id="KW-1133">Transmembrane helix</keyword>
<dbReference type="GO" id="GO:0005886">
    <property type="term" value="C:plasma membrane"/>
    <property type="evidence" value="ECO:0007669"/>
    <property type="project" value="UniProtKB-SubCell"/>
</dbReference>
<dbReference type="InterPro" id="IPR036127">
    <property type="entry name" value="CcmE-like_sf"/>
</dbReference>
<accession>A0A381Q458</accession>
<dbReference type="GO" id="GO:0017003">
    <property type="term" value="P:protein-heme linkage"/>
    <property type="evidence" value="ECO:0007669"/>
    <property type="project" value="InterPro"/>
</dbReference>
<dbReference type="PANTHER" id="PTHR34128:SF2">
    <property type="entry name" value="CYTOCHROME C-TYPE BIOGENESIS PROTEIN CCME HOMOLOG, MITOCHONDRIAL"/>
    <property type="match status" value="1"/>
</dbReference>
<evidence type="ECO:0000256" key="5">
    <source>
        <dbReference type="ARBA" id="ARBA00022723"/>
    </source>
</evidence>
<dbReference type="PANTHER" id="PTHR34128">
    <property type="entry name" value="CYTOCHROME C-TYPE BIOGENESIS PROTEIN CCME HOMOLOG, MITOCHONDRIAL"/>
    <property type="match status" value="1"/>
</dbReference>
<dbReference type="EMBL" id="UINC01001187">
    <property type="protein sequence ID" value="SUZ73698.1"/>
    <property type="molecule type" value="Genomic_DNA"/>
</dbReference>
<keyword evidence="4" id="KW-0812">Transmembrane</keyword>
<dbReference type="Pfam" id="PF03100">
    <property type="entry name" value="CcmE"/>
    <property type="match status" value="1"/>
</dbReference>
<dbReference type="GO" id="GO:0017004">
    <property type="term" value="P:cytochrome complex assembly"/>
    <property type="evidence" value="ECO:0007669"/>
    <property type="project" value="UniProtKB-KW"/>
</dbReference>
<dbReference type="NCBIfam" id="NF009727">
    <property type="entry name" value="PRK13254.1-1"/>
    <property type="match status" value="1"/>
</dbReference>
<dbReference type="SUPFAM" id="SSF82093">
    <property type="entry name" value="Heme chaperone CcmE"/>
    <property type="match status" value="1"/>
</dbReference>
<dbReference type="Gene3D" id="2.40.50.140">
    <property type="entry name" value="Nucleic acid-binding proteins"/>
    <property type="match status" value="1"/>
</dbReference>
<evidence type="ECO:0000313" key="10">
    <source>
        <dbReference type="EMBL" id="SUZ73698.1"/>
    </source>
</evidence>
<organism evidence="10">
    <name type="scientific">marine metagenome</name>
    <dbReference type="NCBI Taxonomy" id="408172"/>
    <lineage>
        <taxon>unclassified sequences</taxon>
        <taxon>metagenomes</taxon>
        <taxon>ecological metagenomes</taxon>
    </lineage>
</organism>
<evidence type="ECO:0000256" key="4">
    <source>
        <dbReference type="ARBA" id="ARBA00022692"/>
    </source>
</evidence>
<keyword evidence="2" id="KW-1003">Cell membrane</keyword>
<evidence type="ECO:0000256" key="9">
    <source>
        <dbReference type="ARBA" id="ARBA00023136"/>
    </source>
</evidence>
<dbReference type="HAMAP" id="MF_01959">
    <property type="entry name" value="CcmE"/>
    <property type="match status" value="1"/>
</dbReference>
<protein>
    <recommendedName>
        <fullName evidence="11">Cytochrome c-type biogenesis protein CcmE</fullName>
    </recommendedName>
</protein>
<dbReference type="GO" id="GO:0020037">
    <property type="term" value="F:heme binding"/>
    <property type="evidence" value="ECO:0007669"/>
    <property type="project" value="InterPro"/>
</dbReference>
<dbReference type="GO" id="GO:0046872">
    <property type="term" value="F:metal ion binding"/>
    <property type="evidence" value="ECO:0007669"/>
    <property type="project" value="UniProtKB-KW"/>
</dbReference>
<dbReference type="AlphaFoldDB" id="A0A381Q458"/>
<dbReference type="FunFam" id="2.40.50.140:FF:000104">
    <property type="entry name" value="Cytochrome c-type biogenesis protein CcmE"/>
    <property type="match status" value="1"/>
</dbReference>
<evidence type="ECO:0000256" key="3">
    <source>
        <dbReference type="ARBA" id="ARBA00022617"/>
    </source>
</evidence>
<evidence type="ECO:0000256" key="7">
    <source>
        <dbReference type="ARBA" id="ARBA00022989"/>
    </source>
</evidence>
<evidence type="ECO:0000256" key="6">
    <source>
        <dbReference type="ARBA" id="ARBA00022748"/>
    </source>
</evidence>
<dbReference type="InterPro" id="IPR004329">
    <property type="entry name" value="CcmE"/>
</dbReference>
<keyword evidence="5" id="KW-0479">Metal-binding</keyword>
<proteinExistence type="inferred from homology"/>
<reference evidence="10" key="1">
    <citation type="submission" date="2018-05" db="EMBL/GenBank/DDBJ databases">
        <authorList>
            <person name="Lanie J.A."/>
            <person name="Ng W.-L."/>
            <person name="Kazmierczak K.M."/>
            <person name="Andrzejewski T.M."/>
            <person name="Davidsen T.M."/>
            <person name="Wayne K.J."/>
            <person name="Tettelin H."/>
            <person name="Glass J.I."/>
            <person name="Rusch D."/>
            <person name="Podicherti R."/>
            <person name="Tsui H.-C.T."/>
            <person name="Winkler M.E."/>
        </authorList>
    </citation>
    <scope>NUCLEOTIDE SEQUENCE</scope>
</reference>
<comment type="subcellular location">
    <subcellularLocation>
        <location evidence="1">Cell inner membrane</location>
    </subcellularLocation>
</comment>
<keyword evidence="8" id="KW-0408">Iron</keyword>
<evidence type="ECO:0000256" key="2">
    <source>
        <dbReference type="ARBA" id="ARBA00022475"/>
    </source>
</evidence>
<keyword evidence="9" id="KW-0472">Membrane</keyword>
<evidence type="ECO:0008006" key="11">
    <source>
        <dbReference type="Google" id="ProtNLM"/>
    </source>
</evidence>